<dbReference type="PROSITE" id="PS51501">
    <property type="entry name" value="ZF_DNL"/>
    <property type="match status" value="1"/>
</dbReference>
<dbReference type="GO" id="GO:0005739">
    <property type="term" value="C:mitochondrion"/>
    <property type="evidence" value="ECO:0007669"/>
    <property type="project" value="TreeGrafter"/>
</dbReference>
<dbReference type="GO" id="GO:0006457">
    <property type="term" value="P:protein folding"/>
    <property type="evidence" value="ECO:0007669"/>
    <property type="project" value="TreeGrafter"/>
</dbReference>
<dbReference type="GO" id="GO:0030150">
    <property type="term" value="P:protein import into mitochondrial matrix"/>
    <property type="evidence" value="ECO:0007669"/>
    <property type="project" value="TreeGrafter"/>
</dbReference>
<sequence>MRHSYQLEWSCEENVFASNDDTIFVSDQDDANETTFKFIQFFFEKLTCPTDPEELKRGRLQLTFTCGKCDHTATKSFSKLSYFKGVVIVTCPGCDNKHLIADNLGWFADEPINLETLMREKGLEVAYGKLPHSENIEIEPPTDDKTVQQ</sequence>
<evidence type="ECO:0000259" key="5">
    <source>
        <dbReference type="PROSITE" id="PS51501"/>
    </source>
</evidence>
<dbReference type="InterPro" id="IPR007853">
    <property type="entry name" value="Znf_DNL-typ"/>
</dbReference>
<evidence type="ECO:0000256" key="4">
    <source>
        <dbReference type="PROSITE-ProRule" id="PRU00834"/>
    </source>
</evidence>
<comment type="caution">
    <text evidence="6">The sequence shown here is derived from an EMBL/GenBank/DDBJ whole genome shotgun (WGS) entry which is preliminary data.</text>
</comment>
<reference evidence="6 7" key="1">
    <citation type="journal article" date="2018" name="Genome Biol. Evol.">
        <title>Multiple Roots of Fruiting Body Formation in Amoebozoa.</title>
        <authorList>
            <person name="Hillmann F."/>
            <person name="Forbes G."/>
            <person name="Novohradska S."/>
            <person name="Ferling I."/>
            <person name="Riege K."/>
            <person name="Groth M."/>
            <person name="Westermann M."/>
            <person name="Marz M."/>
            <person name="Spaller T."/>
            <person name="Winckler T."/>
            <person name="Schaap P."/>
            <person name="Glockner G."/>
        </authorList>
    </citation>
    <scope>NUCLEOTIDE SEQUENCE [LARGE SCALE GENOMIC DNA]</scope>
    <source>
        <strain evidence="6 7">Jena</strain>
    </source>
</reference>
<dbReference type="PANTHER" id="PTHR20922">
    <property type="entry name" value="DNL-TYPE ZINC FINGER PROTEIN"/>
    <property type="match status" value="1"/>
</dbReference>
<dbReference type="EMBL" id="MDYQ01000257">
    <property type="protein sequence ID" value="PRP77645.1"/>
    <property type="molecule type" value="Genomic_DNA"/>
</dbReference>
<evidence type="ECO:0000313" key="6">
    <source>
        <dbReference type="EMBL" id="PRP77645.1"/>
    </source>
</evidence>
<evidence type="ECO:0000256" key="3">
    <source>
        <dbReference type="ARBA" id="ARBA00022833"/>
    </source>
</evidence>
<feature type="domain" description="DNL-type" evidence="5">
    <location>
        <begin position="55"/>
        <end position="149"/>
    </location>
</feature>
<dbReference type="Pfam" id="PF05180">
    <property type="entry name" value="zf-DNL"/>
    <property type="match status" value="1"/>
</dbReference>
<keyword evidence="1" id="KW-0479">Metal-binding</keyword>
<gene>
    <name evidence="6" type="ORF">PROFUN_00506</name>
</gene>
<dbReference type="InParanoid" id="A0A2P6N104"/>
<keyword evidence="2 4" id="KW-0863">Zinc-finger</keyword>
<keyword evidence="3" id="KW-0862">Zinc</keyword>
<accession>A0A2P6N104</accession>
<dbReference type="Proteomes" id="UP000241769">
    <property type="component" value="Unassembled WGS sequence"/>
</dbReference>
<dbReference type="STRING" id="1890364.A0A2P6N104"/>
<evidence type="ECO:0000313" key="7">
    <source>
        <dbReference type="Proteomes" id="UP000241769"/>
    </source>
</evidence>
<keyword evidence="7" id="KW-1185">Reference proteome</keyword>
<organism evidence="6 7">
    <name type="scientific">Planoprotostelium fungivorum</name>
    <dbReference type="NCBI Taxonomy" id="1890364"/>
    <lineage>
        <taxon>Eukaryota</taxon>
        <taxon>Amoebozoa</taxon>
        <taxon>Evosea</taxon>
        <taxon>Variosea</taxon>
        <taxon>Cavosteliida</taxon>
        <taxon>Cavosteliaceae</taxon>
        <taxon>Planoprotostelium</taxon>
    </lineage>
</organism>
<dbReference type="InterPro" id="IPR024158">
    <property type="entry name" value="Mt_import_TIM15"/>
</dbReference>
<evidence type="ECO:0000256" key="2">
    <source>
        <dbReference type="ARBA" id="ARBA00022771"/>
    </source>
</evidence>
<name>A0A2P6N104_9EUKA</name>
<dbReference type="GO" id="GO:0051087">
    <property type="term" value="F:protein-folding chaperone binding"/>
    <property type="evidence" value="ECO:0007669"/>
    <property type="project" value="TreeGrafter"/>
</dbReference>
<dbReference type="PANTHER" id="PTHR20922:SF13">
    <property type="entry name" value="DNL-TYPE ZINC FINGER PROTEIN"/>
    <property type="match status" value="1"/>
</dbReference>
<dbReference type="OrthoDB" id="512667at2759"/>
<dbReference type="GO" id="GO:0008270">
    <property type="term" value="F:zinc ion binding"/>
    <property type="evidence" value="ECO:0007669"/>
    <property type="project" value="UniProtKB-KW"/>
</dbReference>
<protein>
    <recommendedName>
        <fullName evidence="5">DNL-type domain-containing protein</fullName>
    </recommendedName>
</protein>
<dbReference type="AlphaFoldDB" id="A0A2P6N104"/>
<evidence type="ECO:0000256" key="1">
    <source>
        <dbReference type="ARBA" id="ARBA00022723"/>
    </source>
</evidence>
<dbReference type="GO" id="GO:0050821">
    <property type="term" value="P:protein stabilization"/>
    <property type="evidence" value="ECO:0007669"/>
    <property type="project" value="TreeGrafter"/>
</dbReference>
<proteinExistence type="predicted"/>